<reference evidence="2" key="1">
    <citation type="journal article" date="2015" name="Nat. Genet.">
        <title>The genome and transcriptome of the zoonotic hookworm Ancylostoma ceylanicum identify infection-specific gene families.</title>
        <authorList>
            <person name="Schwarz E.M."/>
            <person name="Hu Y."/>
            <person name="Antoshechkin I."/>
            <person name="Miller M.M."/>
            <person name="Sternberg P.W."/>
            <person name="Aroian R.V."/>
        </authorList>
    </citation>
    <scope>NUCLEOTIDE SEQUENCE</scope>
    <source>
        <strain evidence="2">HY135</strain>
    </source>
</reference>
<name>A0A016TC50_9BILA</name>
<comment type="caution">
    <text evidence="1">The sequence shown here is derived from an EMBL/GenBank/DDBJ whole genome shotgun (WGS) entry which is preliminary data.</text>
</comment>
<accession>A0A016TC50</accession>
<protein>
    <submittedName>
        <fullName evidence="1">Uncharacterized protein</fullName>
    </submittedName>
</protein>
<dbReference type="Proteomes" id="UP000024635">
    <property type="component" value="Unassembled WGS sequence"/>
</dbReference>
<organism evidence="1 2">
    <name type="scientific">Ancylostoma ceylanicum</name>
    <dbReference type="NCBI Taxonomy" id="53326"/>
    <lineage>
        <taxon>Eukaryota</taxon>
        <taxon>Metazoa</taxon>
        <taxon>Ecdysozoa</taxon>
        <taxon>Nematoda</taxon>
        <taxon>Chromadorea</taxon>
        <taxon>Rhabditida</taxon>
        <taxon>Rhabditina</taxon>
        <taxon>Rhabditomorpha</taxon>
        <taxon>Strongyloidea</taxon>
        <taxon>Ancylostomatidae</taxon>
        <taxon>Ancylostomatinae</taxon>
        <taxon>Ancylostoma</taxon>
    </lineage>
</organism>
<sequence>MCGTEYGALHLERAVRLSSANGQFTQLASRYGALHPVGPCAQPVGHNCPGPPVSHVAHRGTPPLRH</sequence>
<proteinExistence type="predicted"/>
<dbReference type="AlphaFoldDB" id="A0A016TC50"/>
<keyword evidence="2" id="KW-1185">Reference proteome</keyword>
<gene>
    <name evidence="1" type="primary">Acey_s0117.g665</name>
    <name evidence="1" type="ORF">Y032_0117g665</name>
</gene>
<dbReference type="EMBL" id="JARK01001453">
    <property type="protein sequence ID" value="EYC00200.1"/>
    <property type="molecule type" value="Genomic_DNA"/>
</dbReference>
<evidence type="ECO:0000313" key="1">
    <source>
        <dbReference type="EMBL" id="EYC00200.1"/>
    </source>
</evidence>
<evidence type="ECO:0000313" key="2">
    <source>
        <dbReference type="Proteomes" id="UP000024635"/>
    </source>
</evidence>